<evidence type="ECO:0000256" key="5">
    <source>
        <dbReference type="ARBA" id="ARBA00022840"/>
    </source>
</evidence>
<dbReference type="GO" id="GO:0009966">
    <property type="term" value="P:regulation of signal transduction"/>
    <property type="evidence" value="ECO:0007669"/>
    <property type="project" value="TreeGrafter"/>
</dbReference>
<dbReference type="InterPro" id="IPR011009">
    <property type="entry name" value="Kinase-like_dom_sf"/>
</dbReference>
<keyword evidence="2" id="KW-0808">Transferase</keyword>
<dbReference type="PROSITE" id="PS50011">
    <property type="entry name" value="PROTEIN_KINASE_DOM"/>
    <property type="match status" value="1"/>
</dbReference>
<keyword evidence="4 7" id="KW-0418">Kinase</keyword>
<proteinExistence type="predicted"/>
<evidence type="ECO:0000313" key="8">
    <source>
        <dbReference type="Proteomes" id="UP000054144"/>
    </source>
</evidence>
<feature type="non-terminal residue" evidence="7">
    <location>
        <position position="1"/>
    </location>
</feature>
<evidence type="ECO:0000256" key="2">
    <source>
        <dbReference type="ARBA" id="ARBA00022679"/>
    </source>
</evidence>
<feature type="non-terminal residue" evidence="7">
    <location>
        <position position="211"/>
    </location>
</feature>
<gene>
    <name evidence="7" type="ORF">FISHEDRAFT_29799</name>
</gene>
<dbReference type="InterPro" id="IPR008271">
    <property type="entry name" value="Ser/Thr_kinase_AS"/>
</dbReference>
<keyword evidence="1" id="KW-0723">Serine/threonine-protein kinase</keyword>
<keyword evidence="3" id="KW-0547">Nucleotide-binding</keyword>
<dbReference type="Gene3D" id="3.30.200.20">
    <property type="entry name" value="Phosphorylase Kinase, domain 1"/>
    <property type="match status" value="1"/>
</dbReference>
<evidence type="ECO:0000256" key="1">
    <source>
        <dbReference type="ARBA" id="ARBA00022527"/>
    </source>
</evidence>
<accession>A0A0D7AM50</accession>
<dbReference type="GO" id="GO:0001664">
    <property type="term" value="F:G protein-coupled receptor binding"/>
    <property type="evidence" value="ECO:0007669"/>
    <property type="project" value="TreeGrafter"/>
</dbReference>
<feature type="domain" description="Protein kinase" evidence="6">
    <location>
        <begin position="5"/>
        <end position="211"/>
    </location>
</feature>
<dbReference type="GO" id="GO:0005524">
    <property type="term" value="F:ATP binding"/>
    <property type="evidence" value="ECO:0007669"/>
    <property type="project" value="UniProtKB-KW"/>
</dbReference>
<dbReference type="Proteomes" id="UP000054144">
    <property type="component" value="Unassembled WGS sequence"/>
</dbReference>
<dbReference type="GO" id="GO:0004703">
    <property type="term" value="F:G protein-coupled receptor kinase activity"/>
    <property type="evidence" value="ECO:0007669"/>
    <property type="project" value="TreeGrafter"/>
</dbReference>
<protein>
    <submittedName>
        <fullName evidence="7">Kinase-like protein</fullName>
    </submittedName>
</protein>
<evidence type="ECO:0000259" key="6">
    <source>
        <dbReference type="PROSITE" id="PS50011"/>
    </source>
</evidence>
<dbReference type="PANTHER" id="PTHR24355">
    <property type="entry name" value="G PROTEIN-COUPLED RECEPTOR KINASE/RIBOSOMAL PROTEIN S6 KINASE"/>
    <property type="match status" value="1"/>
</dbReference>
<keyword evidence="5" id="KW-0067">ATP-binding</keyword>
<dbReference type="InterPro" id="IPR000719">
    <property type="entry name" value="Prot_kinase_dom"/>
</dbReference>
<evidence type="ECO:0000256" key="4">
    <source>
        <dbReference type="ARBA" id="ARBA00022777"/>
    </source>
</evidence>
<dbReference type="AlphaFoldDB" id="A0A0D7AM50"/>
<dbReference type="EMBL" id="KN881630">
    <property type="protein sequence ID" value="KIY52672.1"/>
    <property type="molecule type" value="Genomic_DNA"/>
</dbReference>
<dbReference type="OrthoDB" id="3049493at2759"/>
<dbReference type="SUPFAM" id="SSF56112">
    <property type="entry name" value="Protein kinase-like (PK-like)"/>
    <property type="match status" value="1"/>
</dbReference>
<dbReference type="PANTHER" id="PTHR24355:SF30">
    <property type="entry name" value="SERINE_THREONINE-PROTEIN KINASE 32B ISOFORM X1"/>
    <property type="match status" value="1"/>
</dbReference>
<dbReference type="Pfam" id="PF00069">
    <property type="entry name" value="Pkinase"/>
    <property type="match status" value="1"/>
</dbReference>
<reference evidence="7 8" key="1">
    <citation type="journal article" date="2015" name="Fungal Genet. Biol.">
        <title>Evolution of novel wood decay mechanisms in Agaricales revealed by the genome sequences of Fistulina hepatica and Cylindrobasidium torrendii.</title>
        <authorList>
            <person name="Floudas D."/>
            <person name="Held B.W."/>
            <person name="Riley R."/>
            <person name="Nagy L.G."/>
            <person name="Koehler G."/>
            <person name="Ransdell A.S."/>
            <person name="Younus H."/>
            <person name="Chow J."/>
            <person name="Chiniquy J."/>
            <person name="Lipzen A."/>
            <person name="Tritt A."/>
            <person name="Sun H."/>
            <person name="Haridas S."/>
            <person name="LaButti K."/>
            <person name="Ohm R.A."/>
            <person name="Kues U."/>
            <person name="Blanchette R.A."/>
            <person name="Grigoriev I.V."/>
            <person name="Minto R.E."/>
            <person name="Hibbett D.S."/>
        </authorList>
    </citation>
    <scope>NUCLEOTIDE SEQUENCE [LARGE SCALE GENOMIC DNA]</scope>
    <source>
        <strain evidence="7 8">ATCC 64428</strain>
    </source>
</reference>
<evidence type="ECO:0000313" key="7">
    <source>
        <dbReference type="EMBL" id="KIY52672.1"/>
    </source>
</evidence>
<sequence length="211" mass="23868">KLDQFIPSYVMGAGAFTDLAIATHRPTKRMLAIKCIDKSAALAMPEVIVRVVSEREILAHIKHDDIVELGFVWQDSTRVYIGVDYMCGGTLQYHIKSSHDFKLREQAIRIWFAEVASALHYLHQNSIVHRDVKPENIVLDKRGHAYLTGFGLAERVTGTFLTDVVGSESYMAPELLQLRDENAMVPGYNYCVDWFALGVTLCELLTQKHPF</sequence>
<dbReference type="GO" id="GO:0007186">
    <property type="term" value="P:G protein-coupled receptor signaling pathway"/>
    <property type="evidence" value="ECO:0007669"/>
    <property type="project" value="TreeGrafter"/>
</dbReference>
<dbReference type="PROSITE" id="PS00108">
    <property type="entry name" value="PROTEIN_KINASE_ST"/>
    <property type="match status" value="1"/>
</dbReference>
<keyword evidence="8" id="KW-1185">Reference proteome</keyword>
<dbReference type="SMART" id="SM00220">
    <property type="entry name" value="S_TKc"/>
    <property type="match status" value="1"/>
</dbReference>
<evidence type="ECO:0000256" key="3">
    <source>
        <dbReference type="ARBA" id="ARBA00022741"/>
    </source>
</evidence>
<name>A0A0D7AM50_9AGAR</name>
<organism evidence="7 8">
    <name type="scientific">Fistulina hepatica ATCC 64428</name>
    <dbReference type="NCBI Taxonomy" id="1128425"/>
    <lineage>
        <taxon>Eukaryota</taxon>
        <taxon>Fungi</taxon>
        <taxon>Dikarya</taxon>
        <taxon>Basidiomycota</taxon>
        <taxon>Agaricomycotina</taxon>
        <taxon>Agaricomycetes</taxon>
        <taxon>Agaricomycetidae</taxon>
        <taxon>Agaricales</taxon>
        <taxon>Fistulinaceae</taxon>
        <taxon>Fistulina</taxon>
    </lineage>
</organism>
<dbReference type="Gene3D" id="1.10.510.10">
    <property type="entry name" value="Transferase(Phosphotransferase) domain 1"/>
    <property type="match status" value="1"/>
</dbReference>